<organism evidence="3 4">
    <name type="scientific">Rhizophlyctis rosea</name>
    <dbReference type="NCBI Taxonomy" id="64517"/>
    <lineage>
        <taxon>Eukaryota</taxon>
        <taxon>Fungi</taxon>
        <taxon>Fungi incertae sedis</taxon>
        <taxon>Chytridiomycota</taxon>
        <taxon>Chytridiomycota incertae sedis</taxon>
        <taxon>Chytridiomycetes</taxon>
        <taxon>Rhizophlyctidales</taxon>
        <taxon>Rhizophlyctidaceae</taxon>
        <taxon>Rhizophlyctis</taxon>
    </lineage>
</organism>
<protein>
    <recommendedName>
        <fullName evidence="5">RING-type domain-containing protein</fullName>
    </recommendedName>
</protein>
<evidence type="ECO:0000313" key="3">
    <source>
        <dbReference type="EMBL" id="KAJ3043260.1"/>
    </source>
</evidence>
<reference evidence="3" key="1">
    <citation type="submission" date="2020-05" db="EMBL/GenBank/DDBJ databases">
        <title>Phylogenomic resolution of chytrid fungi.</title>
        <authorList>
            <person name="Stajich J.E."/>
            <person name="Amses K."/>
            <person name="Simmons R."/>
            <person name="Seto K."/>
            <person name="Myers J."/>
            <person name="Bonds A."/>
            <person name="Quandt C.A."/>
            <person name="Barry K."/>
            <person name="Liu P."/>
            <person name="Grigoriev I."/>
            <person name="Longcore J.E."/>
            <person name="James T.Y."/>
        </authorList>
    </citation>
    <scope>NUCLEOTIDE SEQUENCE</scope>
    <source>
        <strain evidence="3">JEL0318</strain>
    </source>
</reference>
<evidence type="ECO:0000256" key="1">
    <source>
        <dbReference type="SAM" id="Coils"/>
    </source>
</evidence>
<evidence type="ECO:0000256" key="2">
    <source>
        <dbReference type="SAM" id="MobiDB-lite"/>
    </source>
</evidence>
<dbReference type="InterPro" id="IPR013083">
    <property type="entry name" value="Znf_RING/FYVE/PHD"/>
</dbReference>
<comment type="caution">
    <text evidence="3">The sequence shown here is derived from an EMBL/GenBank/DDBJ whole genome shotgun (WGS) entry which is preliminary data.</text>
</comment>
<feature type="coiled-coil region" evidence="1">
    <location>
        <begin position="154"/>
        <end position="181"/>
    </location>
</feature>
<keyword evidence="4" id="KW-1185">Reference proteome</keyword>
<sequence>MASRTQSPTTSNTSNNDCGICIRPLYPQPLPSETTSNPAIGAISDHSMASAVPSATSYLGFINCPSCRKRLHRRCLQTWHAQRSARRCPTTCPYCRTPFPRDWLYEQSIGGDVSDPAIVLGEPSTEMQRAPTPNSTSNDEGQASTTSSENSNWEHDMQQDIHIFQNQLDSLRAEFQRMRENYTADMQ</sequence>
<evidence type="ECO:0008006" key="5">
    <source>
        <dbReference type="Google" id="ProtNLM"/>
    </source>
</evidence>
<evidence type="ECO:0000313" key="4">
    <source>
        <dbReference type="Proteomes" id="UP001212841"/>
    </source>
</evidence>
<name>A0AAD5WYR2_9FUNG</name>
<accession>A0AAD5WYR2</accession>
<proteinExistence type="predicted"/>
<dbReference type="AlphaFoldDB" id="A0AAD5WYR2"/>
<feature type="non-terminal residue" evidence="3">
    <location>
        <position position="187"/>
    </location>
</feature>
<dbReference type="Proteomes" id="UP001212841">
    <property type="component" value="Unassembled WGS sequence"/>
</dbReference>
<dbReference type="Gene3D" id="3.30.40.10">
    <property type="entry name" value="Zinc/RING finger domain, C3HC4 (zinc finger)"/>
    <property type="match status" value="1"/>
</dbReference>
<dbReference type="EMBL" id="JADGJD010001368">
    <property type="protein sequence ID" value="KAJ3043260.1"/>
    <property type="molecule type" value="Genomic_DNA"/>
</dbReference>
<gene>
    <name evidence="3" type="ORF">HK097_001782</name>
</gene>
<keyword evidence="1" id="KW-0175">Coiled coil</keyword>
<feature type="compositionally biased region" description="Polar residues" evidence="2">
    <location>
        <begin position="125"/>
        <end position="151"/>
    </location>
</feature>
<feature type="region of interest" description="Disordered" evidence="2">
    <location>
        <begin position="124"/>
        <end position="151"/>
    </location>
</feature>